<name>A0ABN8ME80_9CNID</name>
<dbReference type="EMBL" id="CALNXI010000481">
    <property type="protein sequence ID" value="CAH3027954.1"/>
    <property type="molecule type" value="Genomic_DNA"/>
</dbReference>
<evidence type="ECO:0000313" key="1">
    <source>
        <dbReference type="EMBL" id="CAH3027954.1"/>
    </source>
</evidence>
<accession>A0ABN8ME80</accession>
<comment type="caution">
    <text evidence="1">The sequence shown here is derived from an EMBL/GenBank/DDBJ whole genome shotgun (WGS) entry which is preliminary data.</text>
</comment>
<reference evidence="1 2" key="1">
    <citation type="submission" date="2022-05" db="EMBL/GenBank/DDBJ databases">
        <authorList>
            <consortium name="Genoscope - CEA"/>
            <person name="William W."/>
        </authorList>
    </citation>
    <scope>NUCLEOTIDE SEQUENCE [LARGE SCALE GENOMIC DNA]</scope>
</reference>
<keyword evidence="2" id="KW-1185">Reference proteome</keyword>
<gene>
    <name evidence="1" type="ORF">PEVE_00032810</name>
</gene>
<dbReference type="Proteomes" id="UP001159427">
    <property type="component" value="Unassembled WGS sequence"/>
</dbReference>
<proteinExistence type="predicted"/>
<organism evidence="1 2">
    <name type="scientific">Porites evermanni</name>
    <dbReference type="NCBI Taxonomy" id="104178"/>
    <lineage>
        <taxon>Eukaryota</taxon>
        <taxon>Metazoa</taxon>
        <taxon>Cnidaria</taxon>
        <taxon>Anthozoa</taxon>
        <taxon>Hexacorallia</taxon>
        <taxon>Scleractinia</taxon>
        <taxon>Fungiina</taxon>
        <taxon>Poritidae</taxon>
        <taxon>Porites</taxon>
    </lineage>
</organism>
<evidence type="ECO:0000313" key="2">
    <source>
        <dbReference type="Proteomes" id="UP001159427"/>
    </source>
</evidence>
<sequence length="213" mass="23802">MTKGTASNDAVIKQQLDAKLSLSGGLMTGNLDMNSKWIYNVVQPNGDKQPATKIWSENKFLDKSSGVMAGPLNMSNNKITNLAKPTDDKDGVNKKYIDDNHLKLSGGTVSGHIILNNAILTSQYQAISRSTGNAFFQYLEKYHVKPSHYNNEFKYLMTNKLALTDLQADSFDITKIDSLMPQDGTYHQYNRKVLYTTIIKDQQGGYSYKMGIN</sequence>
<protein>
    <submittedName>
        <fullName evidence="1">Uncharacterized protein</fullName>
    </submittedName>
</protein>